<dbReference type="Proteomes" id="UP000735302">
    <property type="component" value="Unassembled WGS sequence"/>
</dbReference>
<evidence type="ECO:0000313" key="3">
    <source>
        <dbReference type="Proteomes" id="UP000735302"/>
    </source>
</evidence>
<proteinExistence type="predicted"/>
<dbReference type="AlphaFoldDB" id="A0AAV3YDE2"/>
<sequence length="372" mass="42349">MAYNNFGLLFLLLLSAVYFGYPQSSNKSHDFDLNLHWEDIYIRHCGRMCHNGSLVNVHPKGVCVSPVCFECDCHPSCSLQDTCCPQGFLRPDGSIERQNIDLNYSVKNVIATEKSECGSIPYSESNYLQIVTCPSKTKSQDPRTLPMNTSVSKRTKELCALHPDQASDLDSILPYVDVENGLVFKNKFCALCNGYALKNSTLEVESRIPSSPYSIQLALPWPIEVTCRHYQNLYTLISFKQFLDASSREPPSACSISYKEPLSKIPPKPCYLNDPEDYDTYTCTKPLQSLCQQLNHTYLTLKGHKNIFCFLCKGLKPQNRYCMTRLKNRFVMNSRPPPLSLLLGAFRVRKSRNVWERKNCTSTARWIDEKVG</sequence>
<comment type="caution">
    <text evidence="2">The sequence shown here is derived from an EMBL/GenBank/DDBJ whole genome shotgun (WGS) entry which is preliminary data.</text>
</comment>
<evidence type="ECO:0000313" key="2">
    <source>
        <dbReference type="EMBL" id="GFN80471.1"/>
    </source>
</evidence>
<evidence type="ECO:0000256" key="1">
    <source>
        <dbReference type="SAM" id="SignalP"/>
    </source>
</evidence>
<accession>A0AAV3YDE2</accession>
<protein>
    <recommendedName>
        <fullName evidence="4">SMB domain-containing protein</fullName>
    </recommendedName>
</protein>
<evidence type="ECO:0008006" key="4">
    <source>
        <dbReference type="Google" id="ProtNLM"/>
    </source>
</evidence>
<name>A0AAV3YDE2_9GAST</name>
<gene>
    <name evidence="2" type="ORF">PoB_000697700</name>
</gene>
<organism evidence="2 3">
    <name type="scientific">Plakobranchus ocellatus</name>
    <dbReference type="NCBI Taxonomy" id="259542"/>
    <lineage>
        <taxon>Eukaryota</taxon>
        <taxon>Metazoa</taxon>
        <taxon>Spiralia</taxon>
        <taxon>Lophotrochozoa</taxon>
        <taxon>Mollusca</taxon>
        <taxon>Gastropoda</taxon>
        <taxon>Heterobranchia</taxon>
        <taxon>Euthyneura</taxon>
        <taxon>Panpulmonata</taxon>
        <taxon>Sacoglossa</taxon>
        <taxon>Placobranchoidea</taxon>
        <taxon>Plakobranchidae</taxon>
        <taxon>Plakobranchus</taxon>
    </lineage>
</organism>
<feature type="chain" id="PRO_5043528490" description="SMB domain-containing protein" evidence="1">
    <location>
        <begin position="23"/>
        <end position="372"/>
    </location>
</feature>
<dbReference type="EMBL" id="BLXT01000825">
    <property type="protein sequence ID" value="GFN80471.1"/>
    <property type="molecule type" value="Genomic_DNA"/>
</dbReference>
<reference evidence="2 3" key="1">
    <citation type="journal article" date="2021" name="Elife">
        <title>Chloroplast acquisition without the gene transfer in kleptoplastic sea slugs, Plakobranchus ocellatus.</title>
        <authorList>
            <person name="Maeda T."/>
            <person name="Takahashi S."/>
            <person name="Yoshida T."/>
            <person name="Shimamura S."/>
            <person name="Takaki Y."/>
            <person name="Nagai Y."/>
            <person name="Toyoda A."/>
            <person name="Suzuki Y."/>
            <person name="Arimoto A."/>
            <person name="Ishii H."/>
            <person name="Satoh N."/>
            <person name="Nishiyama T."/>
            <person name="Hasebe M."/>
            <person name="Maruyama T."/>
            <person name="Minagawa J."/>
            <person name="Obokata J."/>
            <person name="Shigenobu S."/>
        </authorList>
    </citation>
    <scope>NUCLEOTIDE SEQUENCE [LARGE SCALE GENOMIC DNA]</scope>
</reference>
<feature type="signal peptide" evidence="1">
    <location>
        <begin position="1"/>
        <end position="22"/>
    </location>
</feature>
<keyword evidence="1" id="KW-0732">Signal</keyword>
<keyword evidence="3" id="KW-1185">Reference proteome</keyword>